<organism evidence="2 3">
    <name type="scientific">Pleionea mediterranea</name>
    <dbReference type="NCBI Taxonomy" id="523701"/>
    <lineage>
        <taxon>Bacteria</taxon>
        <taxon>Pseudomonadati</taxon>
        <taxon>Pseudomonadota</taxon>
        <taxon>Gammaproteobacteria</taxon>
        <taxon>Oceanospirillales</taxon>
        <taxon>Pleioneaceae</taxon>
        <taxon>Pleionea</taxon>
    </lineage>
</organism>
<comment type="caution">
    <text evidence="2">The sequence shown here is derived from an EMBL/GenBank/DDBJ whole genome shotgun (WGS) entry which is preliminary data.</text>
</comment>
<sequence>MPARWLSSLRLGIRAKLERWQRSRAPLAKSLQLSQRNTYVFPTRYGFMLLLTIILMGIGATNYQNNLVFIATFTVIAIGIVAILLTFNNLVGLKFSVHNAEPVFCGQTVRVPISVTADKEHLSISIGAEQEVLHTIDVAPMAEQRVDVVVPALKRGVHSLKAVRCQTLFPLGFVQAWSWLFFDSQYVVYPKPVAPDTEWLGNGDSNGQYSDSFKPGVEEFYGLRSYKRGDLMSRIHWKSFAQGKGLQTKEFVDYLTEPDVFDYDAFVGIDVETRLSQLCYLLLNAHEEGNAFGIKLPNKYLAPDKGESHLHNCLLALAEFEG</sequence>
<evidence type="ECO:0000313" key="2">
    <source>
        <dbReference type="EMBL" id="PWK53382.1"/>
    </source>
</evidence>
<proteinExistence type="predicted"/>
<evidence type="ECO:0000256" key="1">
    <source>
        <dbReference type="SAM" id="Phobius"/>
    </source>
</evidence>
<dbReference type="AlphaFoldDB" id="A0A316FYB6"/>
<gene>
    <name evidence="2" type="ORF">C8D97_103209</name>
</gene>
<name>A0A316FYB6_9GAMM</name>
<reference evidence="2 3" key="1">
    <citation type="submission" date="2018-05" db="EMBL/GenBank/DDBJ databases">
        <title>Genomic Encyclopedia of Type Strains, Phase IV (KMG-IV): sequencing the most valuable type-strain genomes for metagenomic binning, comparative biology and taxonomic classification.</title>
        <authorList>
            <person name="Goeker M."/>
        </authorList>
    </citation>
    <scope>NUCLEOTIDE SEQUENCE [LARGE SCALE GENOMIC DNA]</scope>
    <source>
        <strain evidence="2 3">DSM 25350</strain>
    </source>
</reference>
<keyword evidence="1" id="KW-0812">Transmembrane</keyword>
<keyword evidence="3" id="KW-1185">Reference proteome</keyword>
<dbReference type="Proteomes" id="UP000245790">
    <property type="component" value="Unassembled WGS sequence"/>
</dbReference>
<keyword evidence="1" id="KW-1133">Transmembrane helix</keyword>
<feature type="transmembrane region" description="Helical" evidence="1">
    <location>
        <begin position="67"/>
        <end position="87"/>
    </location>
</feature>
<accession>A0A316FYB6</accession>
<feature type="transmembrane region" description="Helical" evidence="1">
    <location>
        <begin position="39"/>
        <end position="61"/>
    </location>
</feature>
<protein>
    <submittedName>
        <fullName evidence="2">Uncharacterized protein (DUF58 family)</fullName>
    </submittedName>
</protein>
<dbReference type="RefSeq" id="WP_170115143.1">
    <property type="nucleotide sequence ID" value="NZ_QGGU01000003.1"/>
</dbReference>
<keyword evidence="1" id="KW-0472">Membrane</keyword>
<dbReference type="PANTHER" id="PTHR34351">
    <property type="entry name" value="SLR1927 PROTEIN-RELATED"/>
    <property type="match status" value="1"/>
</dbReference>
<dbReference type="EMBL" id="QGGU01000003">
    <property type="protein sequence ID" value="PWK53382.1"/>
    <property type="molecule type" value="Genomic_DNA"/>
</dbReference>
<evidence type="ECO:0000313" key="3">
    <source>
        <dbReference type="Proteomes" id="UP000245790"/>
    </source>
</evidence>
<dbReference type="PANTHER" id="PTHR34351:SF1">
    <property type="entry name" value="SLR1927 PROTEIN"/>
    <property type="match status" value="1"/>
</dbReference>